<feature type="transmembrane region" description="Helical" evidence="2">
    <location>
        <begin position="126"/>
        <end position="143"/>
    </location>
</feature>
<dbReference type="EMBL" id="VUNG01000003">
    <property type="protein sequence ID" value="MST83573.1"/>
    <property type="molecule type" value="Genomic_DNA"/>
</dbReference>
<feature type="transmembrane region" description="Helical" evidence="2">
    <location>
        <begin position="279"/>
        <end position="300"/>
    </location>
</feature>
<dbReference type="Pfam" id="PF14093">
    <property type="entry name" value="DUF4271"/>
    <property type="match status" value="1"/>
</dbReference>
<feature type="transmembrane region" description="Helical" evidence="2">
    <location>
        <begin position="178"/>
        <end position="200"/>
    </location>
</feature>
<dbReference type="RefSeq" id="WP_154533150.1">
    <property type="nucleotide sequence ID" value="NZ_VUNG01000003.1"/>
</dbReference>
<keyword evidence="2" id="KW-1133">Transmembrane helix</keyword>
<feature type="transmembrane region" description="Helical" evidence="2">
    <location>
        <begin position="212"/>
        <end position="238"/>
    </location>
</feature>
<keyword evidence="4" id="KW-1185">Reference proteome</keyword>
<gene>
    <name evidence="3" type="ORF">FYJ73_02555</name>
</gene>
<keyword evidence="2" id="KW-0472">Membrane</keyword>
<comment type="caution">
    <text evidence="3">The sequence shown here is derived from an EMBL/GenBank/DDBJ whole genome shotgun (WGS) entry which is preliminary data.</text>
</comment>
<proteinExistence type="predicted"/>
<feature type="transmembrane region" description="Helical" evidence="2">
    <location>
        <begin position="250"/>
        <end position="273"/>
    </location>
</feature>
<accession>A0A7K0KCB6</accession>
<evidence type="ECO:0000256" key="1">
    <source>
        <dbReference type="SAM" id="MobiDB-lite"/>
    </source>
</evidence>
<dbReference type="Proteomes" id="UP000438914">
    <property type="component" value="Unassembled WGS sequence"/>
</dbReference>
<reference evidence="3 4" key="1">
    <citation type="submission" date="2019-08" db="EMBL/GenBank/DDBJ databases">
        <title>In-depth cultivation of the pig gut microbiome towards novel bacterial diversity and tailored functional studies.</title>
        <authorList>
            <person name="Wylensek D."/>
            <person name="Hitch T.C.A."/>
            <person name="Clavel T."/>
        </authorList>
    </citation>
    <scope>NUCLEOTIDE SEQUENCE [LARGE SCALE GENOMIC DNA]</scope>
    <source>
        <strain evidence="3 4">LKV-178-WT-2A</strain>
    </source>
</reference>
<name>A0A7K0KCB6_9BACT</name>
<keyword evidence="2" id="KW-0812">Transmembrane</keyword>
<sequence>MIQQSDSTAVATPVQTKQHTATNHKSGYRSPWDIIKTLPATATPWQQDSAIRANYKFPQVDWAHYHNPLRTPTTKPTGFGKMNLNRPLYYSHSLVQPDSIYRPEYATYRQGVAGDPVPYSIASDNLISSVLIACFVFALIAIAKSGGFIRRQFKNFFYTQREGTTEITETSSELRFQLFLLLQTCLLFSLVFFFYTGNYAGTSFTVPQYLTVGIYTGILLLYFGVKALLYAFVNWIFFDKKKNEQWNKSMLFLSSVEGIALFPMVMLSVYFNLSLQTTIVYTSVVVILVKLLAFYKSYLIFFRKTSVVVQSFLYFCALELMPLGSLWGVLVLTDNYLKINF</sequence>
<evidence type="ECO:0000313" key="4">
    <source>
        <dbReference type="Proteomes" id="UP000438914"/>
    </source>
</evidence>
<feature type="transmembrane region" description="Helical" evidence="2">
    <location>
        <begin position="312"/>
        <end position="332"/>
    </location>
</feature>
<organism evidence="3 4">
    <name type="scientific">Hallella mizrahii</name>
    <dbReference type="NCBI Taxonomy" id="2606637"/>
    <lineage>
        <taxon>Bacteria</taxon>
        <taxon>Pseudomonadati</taxon>
        <taxon>Bacteroidota</taxon>
        <taxon>Bacteroidia</taxon>
        <taxon>Bacteroidales</taxon>
        <taxon>Prevotellaceae</taxon>
        <taxon>Hallella</taxon>
    </lineage>
</organism>
<dbReference type="InterPro" id="IPR025367">
    <property type="entry name" value="DUF4271"/>
</dbReference>
<dbReference type="AlphaFoldDB" id="A0A7K0KCB6"/>
<feature type="compositionally biased region" description="Polar residues" evidence="1">
    <location>
        <begin position="1"/>
        <end position="25"/>
    </location>
</feature>
<protein>
    <submittedName>
        <fullName evidence="3">DUF4271 domain-containing protein</fullName>
    </submittedName>
</protein>
<evidence type="ECO:0000313" key="3">
    <source>
        <dbReference type="EMBL" id="MST83573.1"/>
    </source>
</evidence>
<evidence type="ECO:0000256" key="2">
    <source>
        <dbReference type="SAM" id="Phobius"/>
    </source>
</evidence>
<feature type="region of interest" description="Disordered" evidence="1">
    <location>
        <begin position="1"/>
        <end position="26"/>
    </location>
</feature>